<evidence type="ECO:0000313" key="8">
    <source>
        <dbReference type="Proteomes" id="UP000285697"/>
    </source>
</evidence>
<dbReference type="GO" id="GO:0015074">
    <property type="term" value="P:DNA integration"/>
    <property type="evidence" value="ECO:0007669"/>
    <property type="project" value="InterPro"/>
</dbReference>
<proteinExistence type="inferred from homology"/>
<evidence type="ECO:0000259" key="5">
    <source>
        <dbReference type="PROSITE" id="PS51898"/>
    </source>
</evidence>
<comment type="similarity">
    <text evidence="1">Belongs to the 'phage' integrase family.</text>
</comment>
<dbReference type="InterPro" id="IPR050090">
    <property type="entry name" value="Tyrosine_recombinase_XerCD"/>
</dbReference>
<keyword evidence="2 4" id="KW-0238">DNA-binding</keyword>
<dbReference type="Proteomes" id="UP000285697">
    <property type="component" value="Unassembled WGS sequence"/>
</dbReference>
<evidence type="ECO:0000313" key="7">
    <source>
        <dbReference type="EMBL" id="RHG13563.1"/>
    </source>
</evidence>
<dbReference type="PANTHER" id="PTHR30349:SF41">
    <property type="entry name" value="INTEGRASE_RECOMBINASE PROTEIN MJ0367-RELATED"/>
    <property type="match status" value="1"/>
</dbReference>
<gene>
    <name evidence="7" type="ORF">DW270_16325</name>
</gene>
<evidence type="ECO:0000256" key="1">
    <source>
        <dbReference type="ARBA" id="ARBA00008857"/>
    </source>
</evidence>
<dbReference type="EMBL" id="QRIA01000047">
    <property type="protein sequence ID" value="RHG13563.1"/>
    <property type="molecule type" value="Genomic_DNA"/>
</dbReference>
<feature type="domain" description="Tyr recombinase" evidence="5">
    <location>
        <begin position="480"/>
        <end position="663"/>
    </location>
</feature>
<sequence>MKFLSSSFVKNIDFTVSFLKKMRIKKLVYGTMKPSKIGGGFMNQYNIIVQQLLAYLTKRKQCSSSRLSHKQCYEEFGQYLEENNLYLSQEVADQWIASIQGKYNRQKCYFWRQYISQLIVFQTTGSIPDALFYQIQSSYDKVPDSLKYYLNLYLENCRSRYTDRSFEIAKVHCSRIMYCLSEQGITEIQEIAFSAIDMLIHTDFHCSKDTREMYLLHARFMLEFFASLNIIPAELSVMLDDRIYFQIGRMELFSSEHQTLLEQFRNKSSLFSACEFHERISAFETVLRDLGYGTTQLKSSSHILKALYLFLYRYGLGYHPEIAGIWFEEIRRTLGNSWKNWRRILRLFKQYTEEGIVLKGTRYTYRIDILDTFPEWCRIPVKSFMDRLIREFRSHSTARNYKFSCLRFCRFLITNGINGFDKVTIAHIRLFSLTAEHATPYGRATSFAVIRQFLYYLEEQKLLQTGLHQALFSERARSAGITDILGGDQIQRIHEYRHAASTPMELRTAAIVTVGLELGLRASDVVRLKMKDIDWKNRRVSVIQYKTQNALSLPLTTAAGNAVYRYLVKGRPETASPYVFVHHHAPYDRMSTKICNNSLYCILPERYDVVNKGFHVLRRTFATTLLRNNAGIQMVMDSLGHTDNTSVMKYLSFDEERMRLCPLSLTQYSLLLEGGAV</sequence>
<evidence type="ECO:0008006" key="9">
    <source>
        <dbReference type="Google" id="ProtNLM"/>
    </source>
</evidence>
<dbReference type="InterPro" id="IPR010998">
    <property type="entry name" value="Integrase_recombinase_N"/>
</dbReference>
<name>A0A414S7B6_MEDGN</name>
<dbReference type="Gene3D" id="1.10.443.10">
    <property type="entry name" value="Intergrase catalytic core"/>
    <property type="match status" value="1"/>
</dbReference>
<dbReference type="PROSITE" id="PS51900">
    <property type="entry name" value="CB"/>
    <property type="match status" value="1"/>
</dbReference>
<dbReference type="InterPro" id="IPR044068">
    <property type="entry name" value="CB"/>
</dbReference>
<protein>
    <recommendedName>
        <fullName evidence="9">Tyr recombinase domain-containing protein</fullName>
    </recommendedName>
</protein>
<dbReference type="Pfam" id="PF00589">
    <property type="entry name" value="Phage_integrase"/>
    <property type="match status" value="1"/>
</dbReference>
<dbReference type="PANTHER" id="PTHR30349">
    <property type="entry name" value="PHAGE INTEGRASE-RELATED"/>
    <property type="match status" value="1"/>
</dbReference>
<comment type="caution">
    <text evidence="7">The sequence shown here is derived from an EMBL/GenBank/DDBJ whole genome shotgun (WGS) entry which is preliminary data.</text>
</comment>
<dbReference type="Gene3D" id="1.10.150.130">
    <property type="match status" value="1"/>
</dbReference>
<evidence type="ECO:0000259" key="6">
    <source>
        <dbReference type="PROSITE" id="PS51900"/>
    </source>
</evidence>
<feature type="domain" description="Core-binding (CB)" evidence="6">
    <location>
        <begin position="383"/>
        <end position="458"/>
    </location>
</feature>
<evidence type="ECO:0000256" key="3">
    <source>
        <dbReference type="ARBA" id="ARBA00023172"/>
    </source>
</evidence>
<keyword evidence="3" id="KW-0233">DNA recombination</keyword>
<dbReference type="InterPro" id="IPR002104">
    <property type="entry name" value="Integrase_catalytic"/>
</dbReference>
<organism evidence="7 8">
    <name type="scientific">Mediterraneibacter gnavus</name>
    <name type="common">Ruminococcus gnavus</name>
    <dbReference type="NCBI Taxonomy" id="33038"/>
    <lineage>
        <taxon>Bacteria</taxon>
        <taxon>Bacillati</taxon>
        <taxon>Bacillota</taxon>
        <taxon>Clostridia</taxon>
        <taxon>Lachnospirales</taxon>
        <taxon>Lachnospiraceae</taxon>
        <taxon>Mediterraneibacter</taxon>
    </lineage>
</organism>
<evidence type="ECO:0000256" key="4">
    <source>
        <dbReference type="PROSITE-ProRule" id="PRU01248"/>
    </source>
</evidence>
<dbReference type="GO" id="GO:0003677">
    <property type="term" value="F:DNA binding"/>
    <property type="evidence" value="ECO:0007669"/>
    <property type="project" value="UniProtKB-UniRule"/>
</dbReference>
<dbReference type="AlphaFoldDB" id="A0A414S7B6"/>
<dbReference type="GO" id="GO:0006310">
    <property type="term" value="P:DNA recombination"/>
    <property type="evidence" value="ECO:0007669"/>
    <property type="project" value="UniProtKB-KW"/>
</dbReference>
<dbReference type="PROSITE" id="PS51898">
    <property type="entry name" value="TYR_RECOMBINASE"/>
    <property type="match status" value="1"/>
</dbReference>
<dbReference type="InterPro" id="IPR011010">
    <property type="entry name" value="DNA_brk_join_enz"/>
</dbReference>
<accession>A0A414S7B6</accession>
<dbReference type="InterPro" id="IPR013762">
    <property type="entry name" value="Integrase-like_cat_sf"/>
</dbReference>
<reference evidence="7 8" key="1">
    <citation type="submission" date="2018-08" db="EMBL/GenBank/DDBJ databases">
        <title>A genome reference for cultivated species of the human gut microbiota.</title>
        <authorList>
            <person name="Zou Y."/>
            <person name="Xue W."/>
            <person name="Luo G."/>
        </authorList>
    </citation>
    <scope>NUCLEOTIDE SEQUENCE [LARGE SCALE GENOMIC DNA]</scope>
    <source>
        <strain evidence="7 8">AM22-7AC</strain>
    </source>
</reference>
<evidence type="ECO:0000256" key="2">
    <source>
        <dbReference type="ARBA" id="ARBA00023125"/>
    </source>
</evidence>
<dbReference type="SUPFAM" id="SSF56349">
    <property type="entry name" value="DNA breaking-rejoining enzymes"/>
    <property type="match status" value="1"/>
</dbReference>